<keyword evidence="1" id="KW-0812">Transmembrane</keyword>
<feature type="transmembrane region" description="Helical" evidence="1">
    <location>
        <begin position="80"/>
        <end position="98"/>
    </location>
</feature>
<sequence>MIELVLVVNAVWFGLGFHLFAFRRMIFAKIIVPKEYRETPVFETLAATGPFLGGFNFAFCVLSVILLFNVSLFPELEQRIILFAVIAIAHGSQFVANLPIALENRKGKGVWQIKGLMRFIFITDFSLMLTNAVVVVIYAW</sequence>
<dbReference type="RefSeq" id="WP_189398967.1">
    <property type="nucleotide sequence ID" value="NZ_BMXA01000002.1"/>
</dbReference>
<comment type="caution">
    <text evidence="2">The sequence shown here is derived from an EMBL/GenBank/DDBJ whole genome shotgun (WGS) entry which is preliminary data.</text>
</comment>
<name>A0A918RP86_9GAMM</name>
<keyword evidence="1" id="KW-1133">Transmembrane helix</keyword>
<keyword evidence="3" id="KW-1185">Reference proteome</keyword>
<accession>A0A918RP86</accession>
<reference evidence="2" key="2">
    <citation type="submission" date="2020-09" db="EMBL/GenBank/DDBJ databases">
        <authorList>
            <person name="Sun Q."/>
            <person name="Kim S."/>
        </authorList>
    </citation>
    <scope>NUCLEOTIDE SEQUENCE</scope>
    <source>
        <strain evidence="2">KCTC 12711</strain>
    </source>
</reference>
<evidence type="ECO:0000256" key="1">
    <source>
        <dbReference type="SAM" id="Phobius"/>
    </source>
</evidence>
<dbReference type="Proteomes" id="UP000614811">
    <property type="component" value="Unassembled WGS sequence"/>
</dbReference>
<proteinExistence type="predicted"/>
<keyword evidence="1" id="KW-0472">Membrane</keyword>
<feature type="transmembrane region" description="Helical" evidence="1">
    <location>
        <begin position="119"/>
        <end position="139"/>
    </location>
</feature>
<evidence type="ECO:0000313" key="3">
    <source>
        <dbReference type="Proteomes" id="UP000614811"/>
    </source>
</evidence>
<dbReference type="EMBL" id="BMXA01000002">
    <property type="protein sequence ID" value="GHA03183.1"/>
    <property type="molecule type" value="Genomic_DNA"/>
</dbReference>
<gene>
    <name evidence="2" type="ORF">GCM10008090_10200</name>
</gene>
<protein>
    <submittedName>
        <fullName evidence="2">Uncharacterized protein</fullName>
    </submittedName>
</protein>
<dbReference type="AlphaFoldDB" id="A0A918RP86"/>
<feature type="transmembrane region" description="Helical" evidence="1">
    <location>
        <begin position="6"/>
        <end position="23"/>
    </location>
</feature>
<evidence type="ECO:0000313" key="2">
    <source>
        <dbReference type="EMBL" id="GHA03183.1"/>
    </source>
</evidence>
<feature type="transmembrane region" description="Helical" evidence="1">
    <location>
        <begin position="44"/>
        <end position="68"/>
    </location>
</feature>
<organism evidence="2 3">
    <name type="scientific">Arenicella chitinivorans</name>
    <dbReference type="NCBI Taxonomy" id="1329800"/>
    <lineage>
        <taxon>Bacteria</taxon>
        <taxon>Pseudomonadati</taxon>
        <taxon>Pseudomonadota</taxon>
        <taxon>Gammaproteobacteria</taxon>
        <taxon>Arenicellales</taxon>
        <taxon>Arenicellaceae</taxon>
        <taxon>Arenicella</taxon>
    </lineage>
</organism>
<reference evidence="2" key="1">
    <citation type="journal article" date="2014" name="Int. J. Syst. Evol. Microbiol.">
        <title>Complete genome sequence of Corynebacterium casei LMG S-19264T (=DSM 44701T), isolated from a smear-ripened cheese.</title>
        <authorList>
            <consortium name="US DOE Joint Genome Institute (JGI-PGF)"/>
            <person name="Walter F."/>
            <person name="Albersmeier A."/>
            <person name="Kalinowski J."/>
            <person name="Ruckert C."/>
        </authorList>
    </citation>
    <scope>NUCLEOTIDE SEQUENCE</scope>
    <source>
        <strain evidence="2">KCTC 12711</strain>
    </source>
</reference>